<gene>
    <name evidence="10" type="ORF">IFR04_007358</name>
</gene>
<keyword evidence="3 8" id="KW-0210">Decarboxylase</keyword>
<sequence>MAKIDVHCHAVPPKYRQRLIENGHQAPDGMPAIPPWSTESHLSLMKAHDISISILSITSPGTFLSPGKSEDAVQITRETNEELSSIFASHPDNFRFFASLPLPSIEESLREIDHALDVLGAVGFALMSNAHGIYLGDPSLDPVMAKLNERNAIVFLHPTSCNLVISDPSTGSSKVEVVNVLPYPRPTMEFMFDETRTVANLLLSGSLTKFPNIRFIMSHCGCTLPPIIDRIGAFDAIVHGRDDNSQNFKALLQERFFFDLAGVPFPDQIFGLVRMLGGKEKARSRLLFGSDFPFTPGEAVKGLVARMEGGFECTEEGVFGLDGESVKEEAWEGNARKLFNFKKRAVV</sequence>
<evidence type="ECO:0000259" key="9">
    <source>
        <dbReference type="Pfam" id="PF04909"/>
    </source>
</evidence>
<dbReference type="GO" id="GO:0016787">
    <property type="term" value="F:hydrolase activity"/>
    <property type="evidence" value="ECO:0007669"/>
    <property type="project" value="InterPro"/>
</dbReference>
<keyword evidence="4" id="KW-0862">Zinc</keyword>
<evidence type="ECO:0000256" key="2">
    <source>
        <dbReference type="ARBA" id="ARBA00022723"/>
    </source>
</evidence>
<keyword evidence="5 8" id="KW-0456">Lyase</keyword>
<dbReference type="InterPro" id="IPR032465">
    <property type="entry name" value="ACMSD"/>
</dbReference>
<organism evidence="10 11">
    <name type="scientific">Cadophora malorum</name>
    <dbReference type="NCBI Taxonomy" id="108018"/>
    <lineage>
        <taxon>Eukaryota</taxon>
        <taxon>Fungi</taxon>
        <taxon>Dikarya</taxon>
        <taxon>Ascomycota</taxon>
        <taxon>Pezizomycotina</taxon>
        <taxon>Leotiomycetes</taxon>
        <taxon>Helotiales</taxon>
        <taxon>Ploettnerulaceae</taxon>
        <taxon>Cadophora</taxon>
    </lineage>
</organism>
<comment type="similarity">
    <text evidence="1">Belongs to the metallo-dependent hydrolases superfamily. ACMSD family.</text>
</comment>
<comment type="catalytic activity">
    <reaction evidence="6">
        <text>6-methylsalicylate + H(+) = 3-methylphenol + CO2</text>
        <dbReference type="Rhea" id="RHEA:23112"/>
        <dbReference type="ChEBI" id="CHEBI:15378"/>
        <dbReference type="ChEBI" id="CHEBI:16526"/>
        <dbReference type="ChEBI" id="CHEBI:17231"/>
        <dbReference type="ChEBI" id="CHEBI:36658"/>
        <dbReference type="EC" id="4.1.1.52"/>
    </reaction>
    <physiologicalReaction direction="left-to-right" evidence="6">
        <dbReference type="Rhea" id="RHEA:23113"/>
    </physiologicalReaction>
</comment>
<dbReference type="Proteomes" id="UP000664132">
    <property type="component" value="Unassembled WGS sequence"/>
</dbReference>
<dbReference type="PANTHER" id="PTHR21240">
    <property type="entry name" value="2-AMINO-3-CARBOXYLMUCONATE-6-SEMIALDEHYDE DECARBOXYLASE"/>
    <property type="match status" value="1"/>
</dbReference>
<dbReference type="Pfam" id="PF04909">
    <property type="entry name" value="Amidohydro_2"/>
    <property type="match status" value="1"/>
</dbReference>
<dbReference type="Gene3D" id="3.20.20.140">
    <property type="entry name" value="Metal-dependent hydrolases"/>
    <property type="match status" value="1"/>
</dbReference>
<protein>
    <recommendedName>
        <fullName evidence="7">6-methylsalicylate decarboxylase</fullName>
        <ecNumber evidence="7">4.1.1.52</ecNumber>
    </recommendedName>
</protein>
<name>A0A8H7TGW5_9HELO</name>
<dbReference type="OrthoDB" id="2832284at2759"/>
<comment type="caution">
    <text evidence="10">The sequence shown here is derived from an EMBL/GenBank/DDBJ whole genome shotgun (WGS) entry which is preliminary data.</text>
</comment>
<dbReference type="GO" id="GO:0005829">
    <property type="term" value="C:cytosol"/>
    <property type="evidence" value="ECO:0007669"/>
    <property type="project" value="TreeGrafter"/>
</dbReference>
<dbReference type="GO" id="GO:0047596">
    <property type="term" value="F:6-methylsalicylate decarboxylase activity"/>
    <property type="evidence" value="ECO:0007669"/>
    <property type="project" value="UniProtKB-EC"/>
</dbReference>
<dbReference type="InterPro" id="IPR032466">
    <property type="entry name" value="Metal_Hydrolase"/>
</dbReference>
<evidence type="ECO:0000313" key="10">
    <source>
        <dbReference type="EMBL" id="KAG4419484.1"/>
    </source>
</evidence>
<dbReference type="GO" id="GO:0046872">
    <property type="term" value="F:metal ion binding"/>
    <property type="evidence" value="ECO:0007669"/>
    <property type="project" value="UniProtKB-KW"/>
</dbReference>
<evidence type="ECO:0000256" key="3">
    <source>
        <dbReference type="ARBA" id="ARBA00022793"/>
    </source>
</evidence>
<proteinExistence type="inferred from homology"/>
<keyword evidence="2" id="KW-0479">Metal-binding</keyword>
<evidence type="ECO:0000256" key="1">
    <source>
        <dbReference type="ARBA" id="ARBA00005871"/>
    </source>
</evidence>
<dbReference type="PANTHER" id="PTHR21240:SF29">
    <property type="entry name" value="AMIDOHYDROLASE-RELATED DOMAIN-CONTAINING PROTEIN"/>
    <property type="match status" value="1"/>
</dbReference>
<evidence type="ECO:0000256" key="6">
    <source>
        <dbReference type="ARBA" id="ARBA00036832"/>
    </source>
</evidence>
<dbReference type="EMBL" id="JAFJYH010000104">
    <property type="protein sequence ID" value="KAG4419484.1"/>
    <property type="molecule type" value="Genomic_DNA"/>
</dbReference>
<dbReference type="EC" id="4.1.1.52" evidence="7"/>
<accession>A0A8H7TGW5</accession>
<evidence type="ECO:0000256" key="5">
    <source>
        <dbReference type="ARBA" id="ARBA00023239"/>
    </source>
</evidence>
<evidence type="ECO:0000256" key="4">
    <source>
        <dbReference type="ARBA" id="ARBA00022833"/>
    </source>
</evidence>
<evidence type="ECO:0000313" key="11">
    <source>
        <dbReference type="Proteomes" id="UP000664132"/>
    </source>
</evidence>
<dbReference type="InterPro" id="IPR006680">
    <property type="entry name" value="Amidohydro-rel"/>
</dbReference>
<evidence type="ECO:0000256" key="7">
    <source>
        <dbReference type="ARBA" id="ARBA00038889"/>
    </source>
</evidence>
<keyword evidence="11" id="KW-1185">Reference proteome</keyword>
<dbReference type="GO" id="GO:0019748">
    <property type="term" value="P:secondary metabolic process"/>
    <property type="evidence" value="ECO:0007669"/>
    <property type="project" value="TreeGrafter"/>
</dbReference>
<evidence type="ECO:0000256" key="8">
    <source>
        <dbReference type="RuleBase" id="RU366045"/>
    </source>
</evidence>
<feature type="domain" description="Amidohydrolase-related" evidence="9">
    <location>
        <begin position="4"/>
        <end position="341"/>
    </location>
</feature>
<dbReference type="AlphaFoldDB" id="A0A8H7TGW5"/>
<dbReference type="SUPFAM" id="SSF51556">
    <property type="entry name" value="Metallo-dependent hydrolases"/>
    <property type="match status" value="1"/>
</dbReference>
<reference evidence="10" key="1">
    <citation type="submission" date="2021-02" db="EMBL/GenBank/DDBJ databases">
        <title>Genome sequence Cadophora malorum strain M34.</title>
        <authorList>
            <person name="Stefanovic E."/>
            <person name="Vu D."/>
            <person name="Scully C."/>
            <person name="Dijksterhuis J."/>
            <person name="Roader J."/>
            <person name="Houbraken J."/>
        </authorList>
    </citation>
    <scope>NUCLEOTIDE SEQUENCE</scope>
    <source>
        <strain evidence="10">M34</strain>
    </source>
</reference>